<organism evidence="6 7">
    <name type="scientific">Tropilaelaps mercedesae</name>
    <dbReference type="NCBI Taxonomy" id="418985"/>
    <lineage>
        <taxon>Eukaryota</taxon>
        <taxon>Metazoa</taxon>
        <taxon>Ecdysozoa</taxon>
        <taxon>Arthropoda</taxon>
        <taxon>Chelicerata</taxon>
        <taxon>Arachnida</taxon>
        <taxon>Acari</taxon>
        <taxon>Parasitiformes</taxon>
        <taxon>Mesostigmata</taxon>
        <taxon>Gamasina</taxon>
        <taxon>Dermanyssoidea</taxon>
        <taxon>Laelapidae</taxon>
        <taxon>Tropilaelaps</taxon>
    </lineage>
</organism>
<dbReference type="OrthoDB" id="19653at2759"/>
<dbReference type="GO" id="GO:0019695">
    <property type="term" value="P:choline metabolic process"/>
    <property type="evidence" value="ECO:0007669"/>
    <property type="project" value="TreeGrafter"/>
</dbReference>
<protein>
    <submittedName>
        <fullName evidence="6">Acetylcholinesterase-like</fullName>
    </submittedName>
</protein>
<dbReference type="Proteomes" id="UP000192247">
    <property type="component" value="Unassembled WGS sequence"/>
</dbReference>
<dbReference type="InterPro" id="IPR002018">
    <property type="entry name" value="CarbesteraseB"/>
</dbReference>
<dbReference type="InParanoid" id="A0A1V9XKC4"/>
<evidence type="ECO:0000256" key="1">
    <source>
        <dbReference type="ARBA" id="ARBA00005964"/>
    </source>
</evidence>
<keyword evidence="7" id="KW-1185">Reference proteome</keyword>
<dbReference type="SUPFAM" id="SSF53474">
    <property type="entry name" value="alpha/beta-Hydrolases"/>
    <property type="match status" value="1"/>
</dbReference>
<sequence>MTTSQKFFLHTLARQVYIHGGDFVLGSASWPEYDGGLMSSFGDVIVASMNYRLGRLGFLDAKSRSAPGNQGLLDQNLALNWIHDNIAAFGGDHGQVTLFGNDAGAASIGLHILSPLSAGLFKRAILQSGSAFWKLRLTKLDIGRYPLGTQGSGKVTNCSAFPRESRFSDRAVRPHWDGQNLRSFAPDDGVYRGLDYGEISAARGVDDTAGLLGPSYDNDFLPLNPHMSAAMGLFNDVQVLIGSNDNEGAWEFMRAHHWKNFTDAEHYKAINLLKFIKNFFEEFRFRSLIGVKATEGIYYYFASNLRGNDVQHNRQFAFDFIGDFVHTCPLTYFAETLADRNVSVNYYRSEFRRSVLI</sequence>
<keyword evidence="2" id="KW-0719">Serine esterase</keyword>
<keyword evidence="3" id="KW-0378">Hydrolase</keyword>
<evidence type="ECO:0000256" key="2">
    <source>
        <dbReference type="ARBA" id="ARBA00022487"/>
    </source>
</evidence>
<dbReference type="AlphaFoldDB" id="A0A1V9XKC4"/>
<name>A0A1V9XKC4_9ACAR</name>
<evidence type="ECO:0000256" key="4">
    <source>
        <dbReference type="ARBA" id="ARBA00023180"/>
    </source>
</evidence>
<dbReference type="Pfam" id="PF00135">
    <property type="entry name" value="COesterase"/>
    <property type="match status" value="1"/>
</dbReference>
<evidence type="ECO:0000256" key="3">
    <source>
        <dbReference type="ARBA" id="ARBA00022801"/>
    </source>
</evidence>
<dbReference type="EMBL" id="MNPL01009225">
    <property type="protein sequence ID" value="OQR73808.1"/>
    <property type="molecule type" value="Genomic_DNA"/>
</dbReference>
<dbReference type="STRING" id="418985.A0A1V9XKC4"/>
<reference evidence="6 7" key="1">
    <citation type="journal article" date="2017" name="Gigascience">
        <title>Draft genome of the honey bee ectoparasitic mite, Tropilaelaps mercedesae, is shaped by the parasitic life history.</title>
        <authorList>
            <person name="Dong X."/>
            <person name="Armstrong S.D."/>
            <person name="Xia D."/>
            <person name="Makepeace B.L."/>
            <person name="Darby A.C."/>
            <person name="Kadowaki T."/>
        </authorList>
    </citation>
    <scope>NUCLEOTIDE SEQUENCE [LARGE SCALE GENOMIC DNA]</scope>
    <source>
        <strain evidence="6">Wuxi-XJTLU</strain>
    </source>
</reference>
<dbReference type="PANTHER" id="PTHR43918:SF4">
    <property type="entry name" value="CARBOXYLIC ESTER HYDROLASE"/>
    <property type="match status" value="1"/>
</dbReference>
<evidence type="ECO:0000313" key="7">
    <source>
        <dbReference type="Proteomes" id="UP000192247"/>
    </source>
</evidence>
<dbReference type="InterPro" id="IPR029058">
    <property type="entry name" value="AB_hydrolase_fold"/>
</dbReference>
<evidence type="ECO:0000313" key="6">
    <source>
        <dbReference type="EMBL" id="OQR73808.1"/>
    </source>
</evidence>
<dbReference type="GO" id="GO:0005886">
    <property type="term" value="C:plasma membrane"/>
    <property type="evidence" value="ECO:0007669"/>
    <property type="project" value="TreeGrafter"/>
</dbReference>
<feature type="domain" description="Carboxylesterase type B" evidence="5">
    <location>
        <begin position="16"/>
        <end position="350"/>
    </location>
</feature>
<dbReference type="Gene3D" id="3.40.50.1820">
    <property type="entry name" value="alpha/beta hydrolase"/>
    <property type="match status" value="1"/>
</dbReference>
<dbReference type="GO" id="GO:0005615">
    <property type="term" value="C:extracellular space"/>
    <property type="evidence" value="ECO:0007669"/>
    <property type="project" value="TreeGrafter"/>
</dbReference>
<comment type="similarity">
    <text evidence="1">Belongs to the type-B carboxylesterase/lipase family.</text>
</comment>
<dbReference type="PANTHER" id="PTHR43918">
    <property type="entry name" value="ACETYLCHOLINESTERASE"/>
    <property type="match status" value="1"/>
</dbReference>
<dbReference type="GO" id="GO:0006581">
    <property type="term" value="P:acetylcholine catabolic process"/>
    <property type="evidence" value="ECO:0007669"/>
    <property type="project" value="TreeGrafter"/>
</dbReference>
<dbReference type="InterPro" id="IPR050654">
    <property type="entry name" value="AChE-related_enzymes"/>
</dbReference>
<gene>
    <name evidence="6" type="ORF">BIW11_09507</name>
</gene>
<accession>A0A1V9XKC4</accession>
<comment type="caution">
    <text evidence="6">The sequence shown here is derived from an EMBL/GenBank/DDBJ whole genome shotgun (WGS) entry which is preliminary data.</text>
</comment>
<dbReference type="GO" id="GO:0003990">
    <property type="term" value="F:acetylcholinesterase activity"/>
    <property type="evidence" value="ECO:0007669"/>
    <property type="project" value="TreeGrafter"/>
</dbReference>
<keyword evidence="4" id="KW-0325">Glycoprotein</keyword>
<proteinExistence type="inferred from homology"/>
<evidence type="ECO:0000259" key="5">
    <source>
        <dbReference type="Pfam" id="PF00135"/>
    </source>
</evidence>